<accession>W6QLD6</accession>
<dbReference type="AlphaFoldDB" id="W6QLD6"/>
<protein>
    <submittedName>
        <fullName evidence="1">Genomic scaffold, ProqFM164S02</fullName>
    </submittedName>
</protein>
<dbReference type="EMBL" id="HG792016">
    <property type="protein sequence ID" value="CDM30367.1"/>
    <property type="molecule type" value="Genomic_DNA"/>
</dbReference>
<organism evidence="1 2">
    <name type="scientific">Penicillium roqueforti (strain FM164)</name>
    <dbReference type="NCBI Taxonomy" id="1365484"/>
    <lineage>
        <taxon>Eukaryota</taxon>
        <taxon>Fungi</taxon>
        <taxon>Dikarya</taxon>
        <taxon>Ascomycota</taxon>
        <taxon>Pezizomycotina</taxon>
        <taxon>Eurotiomycetes</taxon>
        <taxon>Eurotiomycetidae</taxon>
        <taxon>Eurotiales</taxon>
        <taxon>Aspergillaceae</taxon>
        <taxon>Penicillium</taxon>
    </lineage>
</organism>
<reference evidence="1" key="1">
    <citation type="journal article" date="2014" name="Nat. Commun.">
        <title>Multiple recent horizontal transfers of a large genomic region in cheese making fungi.</title>
        <authorList>
            <person name="Cheeseman K."/>
            <person name="Ropars J."/>
            <person name="Renault P."/>
            <person name="Dupont J."/>
            <person name="Gouzy J."/>
            <person name="Branca A."/>
            <person name="Abraham A.L."/>
            <person name="Ceppi M."/>
            <person name="Conseiller E."/>
            <person name="Debuchy R."/>
            <person name="Malagnac F."/>
            <person name="Goarin A."/>
            <person name="Silar P."/>
            <person name="Lacoste S."/>
            <person name="Sallet E."/>
            <person name="Bensimon A."/>
            <person name="Giraud T."/>
            <person name="Brygoo Y."/>
        </authorList>
    </citation>
    <scope>NUCLEOTIDE SEQUENCE [LARGE SCALE GENOMIC DNA]</scope>
    <source>
        <strain evidence="1">FM164</strain>
    </source>
</reference>
<evidence type="ECO:0000313" key="2">
    <source>
        <dbReference type="Proteomes" id="UP000030686"/>
    </source>
</evidence>
<dbReference type="Proteomes" id="UP000030686">
    <property type="component" value="Unassembled WGS sequence"/>
</dbReference>
<dbReference type="STRING" id="1365484.W6QLD6"/>
<dbReference type="OrthoDB" id="4364054at2759"/>
<evidence type="ECO:0000313" key="1">
    <source>
        <dbReference type="EMBL" id="CDM30367.1"/>
    </source>
</evidence>
<name>W6QLD6_PENRF</name>
<proteinExistence type="predicted"/>
<sequence>MDITWSQLGHSFHGQQELKMQATEKPTQSGIDLTLPEEKTQDAGGATRQLGTGLSTVMGFLTNFHVVDDGSGYRRRINRASIWGLSLDGHDSPFDVIVMPPGCEKVVPKSS</sequence>
<keyword evidence="2" id="KW-1185">Reference proteome</keyword>
<gene>
    <name evidence="1" type="ORF">PROQFM164_S02g000516</name>
</gene>